<dbReference type="AlphaFoldDB" id="A0A498J7E4"/>
<organism evidence="2 3">
    <name type="scientific">Malus domestica</name>
    <name type="common">Apple</name>
    <name type="synonym">Pyrus malus</name>
    <dbReference type="NCBI Taxonomy" id="3750"/>
    <lineage>
        <taxon>Eukaryota</taxon>
        <taxon>Viridiplantae</taxon>
        <taxon>Streptophyta</taxon>
        <taxon>Embryophyta</taxon>
        <taxon>Tracheophyta</taxon>
        <taxon>Spermatophyta</taxon>
        <taxon>Magnoliopsida</taxon>
        <taxon>eudicotyledons</taxon>
        <taxon>Gunneridae</taxon>
        <taxon>Pentapetalae</taxon>
        <taxon>rosids</taxon>
        <taxon>fabids</taxon>
        <taxon>Rosales</taxon>
        <taxon>Rosaceae</taxon>
        <taxon>Amygdaloideae</taxon>
        <taxon>Maleae</taxon>
        <taxon>Malus</taxon>
    </lineage>
</organism>
<evidence type="ECO:0000313" key="2">
    <source>
        <dbReference type="EMBL" id="RXH91096.1"/>
    </source>
</evidence>
<keyword evidence="3" id="KW-1185">Reference proteome</keyword>
<keyword evidence="1" id="KW-0732">Signal</keyword>
<gene>
    <name evidence="2" type="ORF">DVH24_020119</name>
</gene>
<sequence length="112" mass="11882">MSAISTSSRVVIVSLLFSLLVLTLVEADEKVNNNPEQTSLLKKIVLDVVYHRGLVSARGHAGLVASVAAVFLQVPPAILRPARVTPPSPPTAADASVLKTILYLETQTNVLV</sequence>
<evidence type="ECO:0000256" key="1">
    <source>
        <dbReference type="SAM" id="SignalP"/>
    </source>
</evidence>
<name>A0A498J7E4_MALDO</name>
<dbReference type="Proteomes" id="UP000290289">
    <property type="component" value="Chromosome 8"/>
</dbReference>
<comment type="caution">
    <text evidence="2">The sequence shown here is derived from an EMBL/GenBank/DDBJ whole genome shotgun (WGS) entry which is preliminary data.</text>
</comment>
<reference evidence="2 3" key="1">
    <citation type="submission" date="2018-10" db="EMBL/GenBank/DDBJ databases">
        <title>A high-quality apple genome assembly.</title>
        <authorList>
            <person name="Hu J."/>
        </authorList>
    </citation>
    <scope>NUCLEOTIDE SEQUENCE [LARGE SCALE GENOMIC DNA]</scope>
    <source>
        <strain evidence="3">cv. HFTH1</strain>
        <tissue evidence="2">Young leaf</tissue>
    </source>
</reference>
<protein>
    <submittedName>
        <fullName evidence="2">Uncharacterized protein</fullName>
    </submittedName>
</protein>
<feature type="chain" id="PRO_5019801357" evidence="1">
    <location>
        <begin position="28"/>
        <end position="112"/>
    </location>
</feature>
<feature type="signal peptide" evidence="1">
    <location>
        <begin position="1"/>
        <end position="27"/>
    </location>
</feature>
<dbReference type="EMBL" id="RDQH01000334">
    <property type="protein sequence ID" value="RXH91096.1"/>
    <property type="molecule type" value="Genomic_DNA"/>
</dbReference>
<accession>A0A498J7E4</accession>
<dbReference type="STRING" id="3750.A0A498J7E4"/>
<evidence type="ECO:0000313" key="3">
    <source>
        <dbReference type="Proteomes" id="UP000290289"/>
    </source>
</evidence>
<proteinExistence type="predicted"/>